<accession>A0ABP9UGB1</accession>
<evidence type="ECO:0000313" key="2">
    <source>
        <dbReference type="Proteomes" id="UP001423409"/>
    </source>
</evidence>
<dbReference type="RefSeq" id="WP_345447589.1">
    <property type="nucleotide sequence ID" value="NZ_BAABQU010000076.1"/>
</dbReference>
<organism evidence="1 2">
    <name type="scientific">Deinococcus caeni</name>
    <dbReference type="NCBI Taxonomy" id="569127"/>
    <lineage>
        <taxon>Bacteria</taxon>
        <taxon>Thermotogati</taxon>
        <taxon>Deinococcota</taxon>
        <taxon>Deinococci</taxon>
        <taxon>Deinococcales</taxon>
        <taxon>Deinococcaceae</taxon>
        <taxon>Deinococcus</taxon>
    </lineage>
</organism>
<dbReference type="EMBL" id="BAABQU010000076">
    <property type="protein sequence ID" value="GAA5441756.1"/>
    <property type="molecule type" value="Genomic_DNA"/>
</dbReference>
<proteinExistence type="predicted"/>
<name>A0ABP9UGB1_9DEIO</name>
<evidence type="ECO:0000313" key="1">
    <source>
        <dbReference type="EMBL" id="GAA5441756.1"/>
    </source>
</evidence>
<comment type="caution">
    <text evidence="1">The sequence shown here is derived from an EMBL/GenBank/DDBJ whole genome shotgun (WGS) entry which is preliminary data.</text>
</comment>
<sequence>MNLNEVLGPECWNVQADGSALSPLSGVGVSITHGGERALLELRSGWRTIFDARRGGLLIAPAVRVVGGVTLRAVSARAWRDESVVLEAAAALRAFGSERGVFGRPDWASGDWSLSAEDDAGRWVNVRRALRDREAAWTRP</sequence>
<gene>
    <name evidence="1" type="ORF">Dcae01_03297</name>
</gene>
<dbReference type="Proteomes" id="UP001423409">
    <property type="component" value="Unassembled WGS sequence"/>
</dbReference>
<keyword evidence="2" id="KW-1185">Reference proteome</keyword>
<protein>
    <submittedName>
        <fullName evidence="1">Uncharacterized protein</fullName>
    </submittedName>
</protein>
<reference evidence="1 2" key="1">
    <citation type="submission" date="2024-02" db="EMBL/GenBank/DDBJ databases">
        <title>Deinococcus caeni NBRC 101312.</title>
        <authorList>
            <person name="Ichikawa N."/>
            <person name="Katano-Makiyama Y."/>
            <person name="Hidaka K."/>
        </authorList>
    </citation>
    <scope>NUCLEOTIDE SEQUENCE [LARGE SCALE GENOMIC DNA]</scope>
    <source>
        <strain evidence="1 2">NBRC 101312</strain>
    </source>
</reference>